<sequence length="145" mass="17249">MFKSFAKIDELTFSHYVFFSFPCVFFSLFMFFSTSPQYEFLEGKPGVKHKTKEILHDSSVLKIQFFIIHTEHKHIFIHITNYVIWFQLVSKLALKSFTSSSTYVCFKIVKQEQRKVEKKKYLQQKQTRAHLAAIVVQIAIYFCLE</sequence>
<dbReference type="Proteomes" id="UP000276133">
    <property type="component" value="Unassembled WGS sequence"/>
</dbReference>
<protein>
    <recommendedName>
        <fullName evidence="4">Transmembrane protein</fullName>
    </recommendedName>
</protein>
<dbReference type="AlphaFoldDB" id="A0A3M7T4U5"/>
<evidence type="ECO:0000313" key="3">
    <source>
        <dbReference type="Proteomes" id="UP000276133"/>
    </source>
</evidence>
<evidence type="ECO:0008006" key="4">
    <source>
        <dbReference type="Google" id="ProtNLM"/>
    </source>
</evidence>
<evidence type="ECO:0000256" key="1">
    <source>
        <dbReference type="SAM" id="Phobius"/>
    </source>
</evidence>
<feature type="transmembrane region" description="Helical" evidence="1">
    <location>
        <begin position="12"/>
        <end position="32"/>
    </location>
</feature>
<keyword evidence="3" id="KW-1185">Reference proteome</keyword>
<name>A0A3M7T4U5_BRAPC</name>
<proteinExistence type="predicted"/>
<comment type="caution">
    <text evidence="2">The sequence shown here is derived from an EMBL/GenBank/DDBJ whole genome shotgun (WGS) entry which is preliminary data.</text>
</comment>
<dbReference type="EMBL" id="REGN01000313">
    <property type="protein sequence ID" value="RNA42848.1"/>
    <property type="molecule type" value="Genomic_DNA"/>
</dbReference>
<accession>A0A3M7T4U5</accession>
<keyword evidence="1" id="KW-0472">Membrane</keyword>
<keyword evidence="1" id="KW-0812">Transmembrane</keyword>
<reference evidence="2 3" key="1">
    <citation type="journal article" date="2018" name="Sci. Rep.">
        <title>Genomic signatures of local adaptation to the degree of environmental predictability in rotifers.</title>
        <authorList>
            <person name="Franch-Gras L."/>
            <person name="Hahn C."/>
            <person name="Garcia-Roger E.M."/>
            <person name="Carmona M.J."/>
            <person name="Serra M."/>
            <person name="Gomez A."/>
        </authorList>
    </citation>
    <scope>NUCLEOTIDE SEQUENCE [LARGE SCALE GENOMIC DNA]</scope>
    <source>
        <strain evidence="2">HYR1</strain>
    </source>
</reference>
<evidence type="ECO:0000313" key="2">
    <source>
        <dbReference type="EMBL" id="RNA42848.1"/>
    </source>
</evidence>
<keyword evidence="1" id="KW-1133">Transmembrane helix</keyword>
<organism evidence="2 3">
    <name type="scientific">Brachionus plicatilis</name>
    <name type="common">Marine rotifer</name>
    <name type="synonym">Brachionus muelleri</name>
    <dbReference type="NCBI Taxonomy" id="10195"/>
    <lineage>
        <taxon>Eukaryota</taxon>
        <taxon>Metazoa</taxon>
        <taxon>Spiralia</taxon>
        <taxon>Gnathifera</taxon>
        <taxon>Rotifera</taxon>
        <taxon>Eurotatoria</taxon>
        <taxon>Monogononta</taxon>
        <taxon>Pseudotrocha</taxon>
        <taxon>Ploima</taxon>
        <taxon>Brachionidae</taxon>
        <taxon>Brachionus</taxon>
    </lineage>
</organism>
<gene>
    <name evidence="2" type="ORF">BpHYR1_015019</name>
</gene>